<evidence type="ECO:0000313" key="3">
    <source>
        <dbReference type="Proteomes" id="UP000325182"/>
    </source>
</evidence>
<dbReference type="AlphaFoldDB" id="A0A5D4M8S3"/>
<keyword evidence="1" id="KW-1133">Transmembrane helix</keyword>
<name>A0A5D4M8S3_9BACI</name>
<dbReference type="EMBL" id="VTEG01000017">
    <property type="protein sequence ID" value="TYR97753.1"/>
    <property type="molecule type" value="Genomic_DNA"/>
</dbReference>
<feature type="transmembrane region" description="Helical" evidence="1">
    <location>
        <begin position="48"/>
        <end position="70"/>
    </location>
</feature>
<accession>A0A5D4M8S3</accession>
<protein>
    <submittedName>
        <fullName evidence="2">Uncharacterized protein</fullName>
    </submittedName>
</protein>
<reference evidence="2 3" key="1">
    <citation type="submission" date="2019-08" db="EMBL/GenBank/DDBJ databases">
        <title>Bacillus genomes from the desert of Cuatro Cienegas, Coahuila.</title>
        <authorList>
            <person name="Olmedo-Alvarez G."/>
        </authorList>
    </citation>
    <scope>NUCLEOTIDE SEQUENCE [LARGE SCALE GENOMIC DNA]</scope>
    <source>
        <strain evidence="2 3">CH128b_4D</strain>
    </source>
</reference>
<keyword evidence="1" id="KW-0812">Transmembrane</keyword>
<comment type="caution">
    <text evidence="2">The sequence shown here is derived from an EMBL/GenBank/DDBJ whole genome shotgun (WGS) entry which is preliminary data.</text>
</comment>
<dbReference type="RefSeq" id="WP_148954793.1">
    <property type="nucleotide sequence ID" value="NZ_VTEG01000017.1"/>
</dbReference>
<evidence type="ECO:0000256" key="1">
    <source>
        <dbReference type="SAM" id="Phobius"/>
    </source>
</evidence>
<sequence>MNRDPLKNLKAELDEEVFHKQKLKSRKDAILKEAREGMTNSQKKRPKWAPVIAALAIPLIGFLLIGPVLLEQFPRLLDTNPEEVTEPSKKKIEETPKASEIKKVYSSLWEQERLNFRAMYLLADFKVDGKEYSIDTGVEYRSDGIPSINQQNTNNDSRVILEDNLLYYKEIDKPATVTAIPAPSAYLKADHEPIIMSYPYYPAKLPEDIASNQYTWKIIEEGEHGIIVSGLTDNKKLSLKEFKAKIHPETGILLSFEGKNQKGDKAIEWKDRKFHYNEVSLGISDSNQMFLQYEMSRDQNLTPILKELLSGENDEWKNVISSIGLDTSNEVAPINVNVKLNRKISRKEEEQTARKIAVALQNNNESPIAQYVDFEINFYNPEAEKAYRKAYKNSTLRQNEDQFDEEGNPKIEWIDIK</sequence>
<keyword evidence="1" id="KW-0472">Membrane</keyword>
<organism evidence="2 3">
    <name type="scientific">Rossellomorea vietnamensis</name>
    <dbReference type="NCBI Taxonomy" id="218284"/>
    <lineage>
        <taxon>Bacteria</taxon>
        <taxon>Bacillati</taxon>
        <taxon>Bacillota</taxon>
        <taxon>Bacilli</taxon>
        <taxon>Bacillales</taxon>
        <taxon>Bacillaceae</taxon>
        <taxon>Rossellomorea</taxon>
    </lineage>
</organism>
<gene>
    <name evidence="2" type="ORF">FZC84_18065</name>
</gene>
<dbReference type="Proteomes" id="UP000325182">
    <property type="component" value="Unassembled WGS sequence"/>
</dbReference>
<evidence type="ECO:0000313" key="2">
    <source>
        <dbReference type="EMBL" id="TYR97753.1"/>
    </source>
</evidence>
<proteinExistence type="predicted"/>